<dbReference type="Proteomes" id="UP000028824">
    <property type="component" value="Unassembled WGS sequence"/>
</dbReference>
<evidence type="ECO:0000256" key="2">
    <source>
        <dbReference type="ARBA" id="ARBA00022475"/>
    </source>
</evidence>
<dbReference type="Pfam" id="PF09594">
    <property type="entry name" value="GT87"/>
    <property type="match status" value="1"/>
</dbReference>
<feature type="transmembrane region" description="Helical" evidence="8">
    <location>
        <begin position="221"/>
        <end position="242"/>
    </location>
</feature>
<keyword evidence="2" id="KW-1003">Cell membrane</keyword>
<protein>
    <recommendedName>
        <fullName evidence="11">DUF2029 domain-containing protein</fullName>
    </recommendedName>
</protein>
<dbReference type="EMBL" id="JFZB01000002">
    <property type="protein sequence ID" value="KFI30138.1"/>
    <property type="molecule type" value="Genomic_DNA"/>
</dbReference>
<feature type="transmembrane region" description="Helical" evidence="8">
    <location>
        <begin position="396"/>
        <end position="417"/>
    </location>
</feature>
<feature type="transmembrane region" description="Helical" evidence="8">
    <location>
        <begin position="114"/>
        <end position="133"/>
    </location>
</feature>
<feature type="transmembrane region" description="Helical" evidence="8">
    <location>
        <begin position="332"/>
        <end position="353"/>
    </location>
</feature>
<feature type="transmembrane region" description="Helical" evidence="8">
    <location>
        <begin position="12"/>
        <end position="34"/>
    </location>
</feature>
<dbReference type="RefSeq" id="WP_036634507.1">
    <property type="nucleotide sequence ID" value="NZ_JFZB01000002.1"/>
</dbReference>
<feature type="transmembrane region" description="Helical" evidence="8">
    <location>
        <begin position="192"/>
        <end position="214"/>
    </location>
</feature>
<evidence type="ECO:0000256" key="4">
    <source>
        <dbReference type="ARBA" id="ARBA00022692"/>
    </source>
</evidence>
<evidence type="ECO:0000256" key="8">
    <source>
        <dbReference type="SAM" id="Phobius"/>
    </source>
</evidence>
<gene>
    <name evidence="9" type="ORF">CG50_06640</name>
</gene>
<dbReference type="InterPro" id="IPR018584">
    <property type="entry name" value="GT87"/>
</dbReference>
<comment type="caution">
    <text evidence="9">The sequence shown here is derived from an EMBL/GenBank/DDBJ whole genome shotgun (WGS) entry which is preliminary data.</text>
</comment>
<keyword evidence="5 8" id="KW-1133">Transmembrane helix</keyword>
<comment type="similarity">
    <text evidence="7">Belongs to the glycosyltransferase 87 family.</text>
</comment>
<dbReference type="GO" id="GO:0005886">
    <property type="term" value="C:plasma membrane"/>
    <property type="evidence" value="ECO:0007669"/>
    <property type="project" value="UniProtKB-SubCell"/>
</dbReference>
<reference evidence="9 10" key="1">
    <citation type="submission" date="2014-03" db="EMBL/GenBank/DDBJ databases">
        <title>Genome of Paenirhodobacter enshiensis DW2-9.</title>
        <authorList>
            <person name="Wang D."/>
            <person name="Wang G."/>
        </authorList>
    </citation>
    <scope>NUCLEOTIDE SEQUENCE [LARGE SCALE GENOMIC DNA]</scope>
    <source>
        <strain evidence="9 10">DW2-9</strain>
    </source>
</reference>
<keyword evidence="6 8" id="KW-0472">Membrane</keyword>
<name>A0A086Y788_9RHOB</name>
<keyword evidence="10" id="KW-1185">Reference proteome</keyword>
<evidence type="ECO:0008006" key="11">
    <source>
        <dbReference type="Google" id="ProtNLM"/>
    </source>
</evidence>
<organism evidence="9 10">
    <name type="scientific">Paenirhodobacter enshiensis</name>
    <dbReference type="NCBI Taxonomy" id="1105367"/>
    <lineage>
        <taxon>Bacteria</taxon>
        <taxon>Pseudomonadati</taxon>
        <taxon>Pseudomonadota</taxon>
        <taxon>Alphaproteobacteria</taxon>
        <taxon>Rhodobacterales</taxon>
        <taxon>Rhodobacter group</taxon>
        <taxon>Paenirhodobacter</taxon>
    </lineage>
</organism>
<proteinExistence type="inferred from homology"/>
<dbReference type="eggNOG" id="ENOG5032MCZ">
    <property type="taxonomic scope" value="Bacteria"/>
</dbReference>
<dbReference type="STRING" id="1105367.CG50_06640"/>
<evidence type="ECO:0000313" key="10">
    <source>
        <dbReference type="Proteomes" id="UP000028824"/>
    </source>
</evidence>
<keyword evidence="3" id="KW-0808">Transferase</keyword>
<evidence type="ECO:0000256" key="6">
    <source>
        <dbReference type="ARBA" id="ARBA00023136"/>
    </source>
</evidence>
<comment type="subcellular location">
    <subcellularLocation>
        <location evidence="1">Cell membrane</location>
        <topology evidence="1">Multi-pass membrane protein</topology>
    </subcellularLocation>
</comment>
<dbReference type="OrthoDB" id="7865847at2"/>
<accession>A0A086Y788</accession>
<sequence length="429" mass="45409">MRGTGRTLAGLVGDHAGTALLLGWVVLAIAGNIGQWGGDMAALWFAGHFLAAGQPDLVYAAPPGFFGGTPPAWQPLLDAELRGRPAAVVYSYAYPPVWAGLMAPVSRELSAQRFLDLAMVANVLMLAGCVLLAERIARPRILSRSAFRCWGVAVLAITLPAQIALAYNQPNILISFLTLACFALLDRHPRLAGGLLGLAAAIKLLPIALCLLFLPRRRFGALAACLATAAALAVLSVAWLGWPLHRAFLDQLALASENMVWGYMNPAPRIAVQDLLAHFGLAETFHFDQAWLAFGHPSAPVSTGAGIVALAGTLATALAWRARGAGGQTEMTLGLLALSIGIFLLGPLSWLHYMIVPMLIAPAILARMAPLPATAVLLGAIALDTPAATQLLSLRTFTWVQSAFWTGLCALAVALLLRRDPPRERKPGE</sequence>
<evidence type="ECO:0000313" key="9">
    <source>
        <dbReference type="EMBL" id="KFI30138.1"/>
    </source>
</evidence>
<keyword evidence="4 8" id="KW-0812">Transmembrane</keyword>
<feature type="transmembrane region" description="Helical" evidence="8">
    <location>
        <begin position="145"/>
        <end position="167"/>
    </location>
</feature>
<dbReference type="GO" id="GO:0016758">
    <property type="term" value="F:hexosyltransferase activity"/>
    <property type="evidence" value="ECO:0007669"/>
    <property type="project" value="InterPro"/>
</dbReference>
<evidence type="ECO:0000256" key="5">
    <source>
        <dbReference type="ARBA" id="ARBA00022989"/>
    </source>
</evidence>
<evidence type="ECO:0000256" key="7">
    <source>
        <dbReference type="ARBA" id="ARBA00024033"/>
    </source>
</evidence>
<evidence type="ECO:0000256" key="3">
    <source>
        <dbReference type="ARBA" id="ARBA00022679"/>
    </source>
</evidence>
<evidence type="ECO:0000256" key="1">
    <source>
        <dbReference type="ARBA" id="ARBA00004651"/>
    </source>
</evidence>
<feature type="transmembrane region" description="Helical" evidence="8">
    <location>
        <begin position="301"/>
        <end position="320"/>
    </location>
</feature>
<dbReference type="AlphaFoldDB" id="A0A086Y788"/>